<proteinExistence type="inferred from homology"/>
<evidence type="ECO:0000313" key="7">
    <source>
        <dbReference type="EMBL" id="OEL13471.1"/>
    </source>
</evidence>
<organism evidence="7 8">
    <name type="scientific">Dichanthelium oligosanthes</name>
    <dbReference type="NCBI Taxonomy" id="888268"/>
    <lineage>
        <taxon>Eukaryota</taxon>
        <taxon>Viridiplantae</taxon>
        <taxon>Streptophyta</taxon>
        <taxon>Embryophyta</taxon>
        <taxon>Tracheophyta</taxon>
        <taxon>Spermatophyta</taxon>
        <taxon>Magnoliopsida</taxon>
        <taxon>Liliopsida</taxon>
        <taxon>Poales</taxon>
        <taxon>Poaceae</taxon>
        <taxon>PACMAD clade</taxon>
        <taxon>Panicoideae</taxon>
        <taxon>Panicodae</taxon>
        <taxon>Paniceae</taxon>
        <taxon>Dichantheliinae</taxon>
        <taxon>Dichanthelium</taxon>
    </lineage>
</organism>
<gene>
    <name evidence="7" type="ORF">BAE44_0025512</name>
</gene>
<dbReference type="OrthoDB" id="6080404at2759"/>
<dbReference type="PANTHER" id="PTHR13806:SF23">
    <property type="entry name" value="FLOTILLIN-LIKE PROTEIN 2"/>
    <property type="match status" value="1"/>
</dbReference>
<dbReference type="GO" id="GO:0005901">
    <property type="term" value="C:caveola"/>
    <property type="evidence" value="ECO:0007669"/>
    <property type="project" value="UniProtKB-SubCell"/>
</dbReference>
<accession>A0A1E5UKT1</accession>
<evidence type="ECO:0000256" key="5">
    <source>
        <dbReference type="SAM" id="MobiDB-lite"/>
    </source>
</evidence>
<dbReference type="InterPro" id="IPR001107">
    <property type="entry name" value="Band_7"/>
</dbReference>
<evidence type="ECO:0000256" key="2">
    <source>
        <dbReference type="ARBA" id="ARBA00023136"/>
    </source>
</evidence>
<dbReference type="PANTHER" id="PTHR13806">
    <property type="entry name" value="FLOTILLIN-RELATED"/>
    <property type="match status" value="1"/>
</dbReference>
<dbReference type="AlphaFoldDB" id="A0A1E5UKT1"/>
<feature type="domain" description="Band 7" evidence="6">
    <location>
        <begin position="30"/>
        <end position="200"/>
    </location>
</feature>
<dbReference type="Pfam" id="PF01145">
    <property type="entry name" value="Band_7"/>
    <property type="match status" value="1"/>
</dbReference>
<reference evidence="7 8" key="1">
    <citation type="submission" date="2016-09" db="EMBL/GenBank/DDBJ databases">
        <title>The draft genome of Dichanthelium oligosanthes: A C3 panicoid grass species.</title>
        <authorList>
            <person name="Studer A.J."/>
            <person name="Schnable J.C."/>
            <person name="Brutnell T.P."/>
        </authorList>
    </citation>
    <scope>NUCLEOTIDE SEQUENCE [LARGE SCALE GENOMIC DNA]</scope>
    <source>
        <strain evidence="8">cv. Kellogg 1175</strain>
        <tissue evidence="7">Leaf</tissue>
    </source>
</reference>
<dbReference type="SUPFAM" id="SSF117892">
    <property type="entry name" value="Band 7/SPFH domain"/>
    <property type="match status" value="1"/>
</dbReference>
<sequence length="411" mass="45185">MATFRVARASVYLAITGWGIDDVKLAKKAWAWVGQRYRRYSVAPVSYEMEVDAMSSEKLPFVLGAAFTVGPRIDGGDGDKRDDDALLRYAKLLAPRRSSERESSHVRELVKGVIEGQTRVLAAGMTMEQTIHQGNKGFRKEVFDHVQLYLDKFGLYIYAASFKKAKVDMVVGDKEREGMKLQKAAEVDAQTKVISARQEAVAMKEQAKAQAEVKVVENERGALVVAAMGKLATKKAGWDQKTGLAEVEAAMAVAIREAELQMELERRKTKCLTEKLRDEQLSKATVAYDTQVLESNGAWYSRQKMAEAALFEQAKSAEAWLFGEVKAAEARKAQADARFLELKLAEDAKLYASQKQAPRPRDGGEASAMQQACKVLSAAQEQAGTVPPAWMGGLATNGDAKGSDGRRRVPI</sequence>
<comment type="caution">
    <text evidence="7">The sequence shown here is derived from an EMBL/GenBank/DDBJ whole genome shotgun (WGS) entry which is preliminary data.</text>
</comment>
<feature type="compositionally biased region" description="Basic and acidic residues" evidence="5">
    <location>
        <begin position="401"/>
        <end position="411"/>
    </location>
</feature>
<keyword evidence="4" id="KW-1003">Cell membrane</keyword>
<evidence type="ECO:0000256" key="3">
    <source>
        <dbReference type="ARBA" id="ARBA00023288"/>
    </source>
</evidence>
<evidence type="ECO:0000256" key="1">
    <source>
        <dbReference type="ARBA" id="ARBA00007161"/>
    </source>
</evidence>
<keyword evidence="8" id="KW-1185">Reference proteome</keyword>
<comment type="subcellular location">
    <subcellularLocation>
        <location evidence="4">Cell membrane</location>
        <topology evidence="4">Lipid-anchor</topology>
    </subcellularLocation>
    <subcellularLocation>
        <location evidence="4">Membrane</location>
        <location evidence="4">Caveola</location>
    </subcellularLocation>
</comment>
<dbReference type="Gene3D" id="3.30.479.30">
    <property type="entry name" value="Band 7 domain"/>
    <property type="match status" value="1"/>
</dbReference>
<feature type="region of interest" description="Disordered" evidence="5">
    <location>
        <begin position="386"/>
        <end position="411"/>
    </location>
</feature>
<evidence type="ECO:0000256" key="4">
    <source>
        <dbReference type="RuleBase" id="RU366054"/>
    </source>
</evidence>
<evidence type="ECO:0000313" key="8">
    <source>
        <dbReference type="Proteomes" id="UP000095767"/>
    </source>
</evidence>
<evidence type="ECO:0000259" key="6">
    <source>
        <dbReference type="Pfam" id="PF01145"/>
    </source>
</evidence>
<protein>
    <recommendedName>
        <fullName evidence="4">Flotillin-like</fullName>
    </recommendedName>
</protein>
<dbReference type="Proteomes" id="UP000095767">
    <property type="component" value="Unassembled WGS sequence"/>
</dbReference>
<name>A0A1E5UKT1_9POAL</name>
<keyword evidence="3" id="KW-0449">Lipoprotein</keyword>
<keyword evidence="2 4" id="KW-0472">Membrane</keyword>
<dbReference type="EMBL" id="LWDX02073237">
    <property type="protein sequence ID" value="OEL13471.1"/>
    <property type="molecule type" value="Genomic_DNA"/>
</dbReference>
<dbReference type="InterPro" id="IPR036013">
    <property type="entry name" value="Band_7/SPFH_dom_sf"/>
</dbReference>
<comment type="similarity">
    <text evidence="1 4">Belongs to the band 7/mec-2 family. Flotillin subfamily.</text>
</comment>
<dbReference type="InterPro" id="IPR027705">
    <property type="entry name" value="Flotillin_fam"/>
</dbReference>